<dbReference type="OrthoDB" id="9773730at2"/>
<dbReference type="InterPro" id="IPR002549">
    <property type="entry name" value="AI-2E-like"/>
</dbReference>
<evidence type="ECO:0000313" key="7">
    <source>
        <dbReference type="EMBL" id="SEW44353.1"/>
    </source>
</evidence>
<protein>
    <submittedName>
        <fullName evidence="7">Predicted PurR-regulated permease PerM</fullName>
    </submittedName>
</protein>
<accession>A0A1I0RSL6</accession>
<name>A0A1I0RSL6_9FLAO</name>
<dbReference type="STRING" id="356305.SAMN05421841_3176"/>
<dbReference type="GO" id="GO:0016020">
    <property type="term" value="C:membrane"/>
    <property type="evidence" value="ECO:0007669"/>
    <property type="project" value="UniProtKB-SubCell"/>
</dbReference>
<evidence type="ECO:0000256" key="6">
    <source>
        <dbReference type="SAM" id="Phobius"/>
    </source>
</evidence>
<reference evidence="8" key="1">
    <citation type="submission" date="2016-10" db="EMBL/GenBank/DDBJ databases">
        <authorList>
            <person name="Varghese N."/>
            <person name="Submissions S."/>
        </authorList>
    </citation>
    <scope>NUCLEOTIDE SEQUENCE [LARGE SCALE GENOMIC DNA]</scope>
    <source>
        <strain evidence="8">DSM 17724</strain>
    </source>
</reference>
<evidence type="ECO:0000256" key="5">
    <source>
        <dbReference type="ARBA" id="ARBA00023136"/>
    </source>
</evidence>
<dbReference type="PANTHER" id="PTHR21716">
    <property type="entry name" value="TRANSMEMBRANE PROTEIN"/>
    <property type="match status" value="1"/>
</dbReference>
<keyword evidence="4 6" id="KW-1133">Transmembrane helix</keyword>
<evidence type="ECO:0000256" key="1">
    <source>
        <dbReference type="ARBA" id="ARBA00004141"/>
    </source>
</evidence>
<feature type="transmembrane region" description="Helical" evidence="6">
    <location>
        <begin position="143"/>
        <end position="165"/>
    </location>
</feature>
<dbReference type="AlphaFoldDB" id="A0A1I0RSL6"/>
<gene>
    <name evidence="7" type="ORF">SAMN05421841_3176</name>
</gene>
<evidence type="ECO:0000313" key="8">
    <source>
        <dbReference type="Proteomes" id="UP000199469"/>
    </source>
</evidence>
<dbReference type="RefSeq" id="WP_089794242.1">
    <property type="nucleotide sequence ID" value="NZ_FOIU01000002.1"/>
</dbReference>
<feature type="transmembrane region" description="Helical" evidence="6">
    <location>
        <begin position="197"/>
        <end position="222"/>
    </location>
</feature>
<dbReference type="EMBL" id="FOIU01000002">
    <property type="protein sequence ID" value="SEW44353.1"/>
    <property type="molecule type" value="Genomic_DNA"/>
</dbReference>
<feature type="transmembrane region" description="Helical" evidence="6">
    <location>
        <begin position="265"/>
        <end position="283"/>
    </location>
</feature>
<comment type="similarity">
    <text evidence="2">Belongs to the autoinducer-2 exporter (AI-2E) (TC 2.A.86) family.</text>
</comment>
<feature type="transmembrane region" description="Helical" evidence="6">
    <location>
        <begin position="228"/>
        <end position="258"/>
    </location>
</feature>
<dbReference type="Proteomes" id="UP000199469">
    <property type="component" value="Unassembled WGS sequence"/>
</dbReference>
<feature type="transmembrane region" description="Helical" evidence="6">
    <location>
        <begin position="303"/>
        <end position="329"/>
    </location>
</feature>
<organism evidence="7 8">
    <name type="scientific">Chryseobacterium wanjuense</name>
    <dbReference type="NCBI Taxonomy" id="356305"/>
    <lineage>
        <taxon>Bacteria</taxon>
        <taxon>Pseudomonadati</taxon>
        <taxon>Bacteroidota</taxon>
        <taxon>Flavobacteriia</taxon>
        <taxon>Flavobacteriales</taxon>
        <taxon>Weeksellaceae</taxon>
        <taxon>Chryseobacterium group</taxon>
        <taxon>Chryseobacterium</taxon>
    </lineage>
</organism>
<dbReference type="PANTHER" id="PTHR21716:SF4">
    <property type="entry name" value="TRANSMEMBRANE PROTEIN 245"/>
    <property type="match status" value="1"/>
</dbReference>
<evidence type="ECO:0000256" key="4">
    <source>
        <dbReference type="ARBA" id="ARBA00022989"/>
    </source>
</evidence>
<keyword evidence="5 6" id="KW-0472">Membrane</keyword>
<evidence type="ECO:0000256" key="2">
    <source>
        <dbReference type="ARBA" id="ARBA00009773"/>
    </source>
</evidence>
<feature type="transmembrane region" description="Helical" evidence="6">
    <location>
        <begin position="15"/>
        <end position="48"/>
    </location>
</feature>
<evidence type="ECO:0000256" key="3">
    <source>
        <dbReference type="ARBA" id="ARBA00022692"/>
    </source>
</evidence>
<keyword evidence="3 6" id="KW-0812">Transmembrane</keyword>
<keyword evidence="8" id="KW-1185">Reference proteome</keyword>
<comment type="subcellular location">
    <subcellularLocation>
        <location evidence="1">Membrane</location>
        <topology evidence="1">Multi-pass membrane protein</topology>
    </subcellularLocation>
</comment>
<proteinExistence type="inferred from homology"/>
<sequence length="362" mass="40189">MNKDQQISSVKIKQVFLLVIILVLTGLICFNLALFIPSVLGAITIYVVCRKYNFYLQEEKKWKPWASSLLLMLASLIIIILPIYFIGDLLIEKLGNAQVYMTKFNVFLEKIHSYIYSKTGFDILSQENMTKLKNSVGQVSTKALSSTFNTLTVIISMYFILYFMLEKPRFFERILVSSAPLKRANVSLIGEKMRKLIMANAIGIPVVALGQGLVALIGYFIFGAPSPVLLFALTAAASMIPVVGSALVYAPVCIYMIAEGDTGHGLGLAAYCIFVVGLTDNLLRFTLLKKLEDVHPLNTVFGIIMGMNLFGFMGLIFGPILISLTLLLIQVYRNEFADDDTPPELKLPDSDGDLEQKIDLIV</sequence>
<feature type="transmembrane region" description="Helical" evidence="6">
    <location>
        <begin position="69"/>
        <end position="87"/>
    </location>
</feature>
<dbReference type="Pfam" id="PF01594">
    <property type="entry name" value="AI-2E_transport"/>
    <property type="match status" value="1"/>
</dbReference>